<dbReference type="PANTHER" id="PTHR43060:SF15">
    <property type="entry name" value="3-HYDROXYISOBUTYRATE DEHYDROGENASE-LIKE 1, MITOCHONDRIAL-RELATED"/>
    <property type="match status" value="1"/>
</dbReference>
<feature type="compositionally biased region" description="Low complexity" evidence="1">
    <location>
        <begin position="51"/>
        <end position="64"/>
    </location>
</feature>
<dbReference type="EMBL" id="JAENGY010000039">
    <property type="protein sequence ID" value="KAG6976152.1"/>
    <property type="molecule type" value="Genomic_DNA"/>
</dbReference>
<dbReference type="PANTHER" id="PTHR43060">
    <property type="entry name" value="3-HYDROXYISOBUTYRATE DEHYDROGENASE-LIKE 1, MITOCHONDRIAL-RELATED"/>
    <property type="match status" value="1"/>
</dbReference>
<evidence type="ECO:0000259" key="2">
    <source>
        <dbReference type="Pfam" id="PF03446"/>
    </source>
</evidence>
<dbReference type="Pfam" id="PF03446">
    <property type="entry name" value="NAD_binding_2"/>
    <property type="match status" value="2"/>
</dbReference>
<evidence type="ECO:0000256" key="1">
    <source>
        <dbReference type="SAM" id="MobiDB-lite"/>
    </source>
</evidence>
<evidence type="ECO:0008006" key="6">
    <source>
        <dbReference type="Google" id="ProtNLM"/>
    </source>
</evidence>
<reference evidence="4" key="1">
    <citation type="submission" date="2021-01" db="EMBL/GenBank/DDBJ databases">
        <title>Phytophthora aleatoria, a newly-described species from Pinus radiata is distinct from Phytophthora cactorum isolates based on comparative genomics.</title>
        <authorList>
            <person name="Mcdougal R."/>
            <person name="Panda P."/>
            <person name="Williams N."/>
            <person name="Studholme D.J."/>
        </authorList>
    </citation>
    <scope>NUCLEOTIDE SEQUENCE</scope>
    <source>
        <strain evidence="4">NZFS 4037</strain>
    </source>
</reference>
<evidence type="ECO:0000313" key="4">
    <source>
        <dbReference type="EMBL" id="KAG6976152.1"/>
    </source>
</evidence>
<protein>
    <recommendedName>
        <fullName evidence="6">3-hydroxyisobutyrate dehydrogenase</fullName>
    </recommendedName>
</protein>
<gene>
    <name evidence="4" type="ORF">JG688_00001644</name>
</gene>
<comment type="caution">
    <text evidence="4">The sequence shown here is derived from an EMBL/GenBank/DDBJ whole genome shotgun (WGS) entry which is preliminary data.</text>
</comment>
<feature type="domain" description="3-hydroxyisobutyrate dehydrogenase-like NAD-binding" evidence="3">
    <location>
        <begin position="839"/>
        <end position="955"/>
    </location>
</feature>
<feature type="region of interest" description="Disordered" evidence="1">
    <location>
        <begin position="631"/>
        <end position="667"/>
    </location>
</feature>
<dbReference type="GO" id="GO:0050661">
    <property type="term" value="F:NADP binding"/>
    <property type="evidence" value="ECO:0007669"/>
    <property type="project" value="InterPro"/>
</dbReference>
<dbReference type="InterPro" id="IPR006115">
    <property type="entry name" value="6PGDH_NADP-bd"/>
</dbReference>
<feature type="region of interest" description="Disordered" evidence="1">
    <location>
        <begin position="1"/>
        <end position="89"/>
    </location>
</feature>
<feature type="domain" description="6-phosphogluconate dehydrogenase NADP-binding" evidence="2">
    <location>
        <begin position="676"/>
        <end position="836"/>
    </location>
</feature>
<dbReference type="GO" id="GO:0051287">
    <property type="term" value="F:NAD binding"/>
    <property type="evidence" value="ECO:0007669"/>
    <property type="project" value="InterPro"/>
</dbReference>
<name>A0A8J5J3W9_9STRA</name>
<proteinExistence type="predicted"/>
<feature type="domain" description="6-phosphogluconate dehydrogenase NADP-binding" evidence="2">
    <location>
        <begin position="317"/>
        <end position="477"/>
    </location>
</feature>
<dbReference type="Proteomes" id="UP000709295">
    <property type="component" value="Unassembled WGS sequence"/>
</dbReference>
<evidence type="ECO:0000313" key="5">
    <source>
        <dbReference type="Proteomes" id="UP000709295"/>
    </source>
</evidence>
<feature type="compositionally biased region" description="Basic and acidic residues" evidence="1">
    <location>
        <begin position="656"/>
        <end position="666"/>
    </location>
</feature>
<feature type="compositionally biased region" description="Polar residues" evidence="1">
    <location>
        <begin position="15"/>
        <end position="32"/>
    </location>
</feature>
<organism evidence="4 5">
    <name type="scientific">Phytophthora aleatoria</name>
    <dbReference type="NCBI Taxonomy" id="2496075"/>
    <lineage>
        <taxon>Eukaryota</taxon>
        <taxon>Sar</taxon>
        <taxon>Stramenopiles</taxon>
        <taxon>Oomycota</taxon>
        <taxon>Peronosporomycetes</taxon>
        <taxon>Peronosporales</taxon>
        <taxon>Peronosporaceae</taxon>
        <taxon>Phytophthora</taxon>
    </lineage>
</organism>
<dbReference type="Pfam" id="PF14833">
    <property type="entry name" value="NAD_binding_11"/>
    <property type="match status" value="2"/>
</dbReference>
<accession>A0A8J5J3W9</accession>
<dbReference type="AlphaFoldDB" id="A0A8J5J3W9"/>
<evidence type="ECO:0000259" key="3">
    <source>
        <dbReference type="Pfam" id="PF14833"/>
    </source>
</evidence>
<dbReference type="InterPro" id="IPR029154">
    <property type="entry name" value="HIBADH-like_NADP-bd"/>
</dbReference>
<sequence length="968" mass="104145">MDLAGNERRPGSASPDGNSDFSTSTKDANGSLDTMDPDAEASTQVNDEMALQQQQTSSSDSSLLGKREADAELHEEEHEDEETEEEPSRLLPVAEEEQALVQCVGIEQCFDSWDDFHRAMEEYCATTHQPMRLRTSDSAKAVNSRAAKRNSLKEPIDESVGFVKKLYLCTHGVKTKPRGKGKRPRQHYRYMGCPAMIRACISERKPGDLEGQGKSKYVVRVVAQINRHNHRLSEHLFKSYSESRVVIDDELIVPTSQNRLKEEQAATAAATASVAPVEQQITATVHPDLEDPTLKTNPLFQTQGLDLMSAASRVKIRVGWIGTGIMGASMCGHLMNHGYELTVYNRTLSKCDGLREKGARVAGSPAEVAQNSDIVFIMVGYPSDVKSVVLDPDSGLLSRMKAGGIIVDMTTSSPALAKKIYDAAKLKGVSTLDAPVSGGDVGARDATLSVMVGGDMESVYVTMPFLSIMGKSVRHMGPAGAGQHTKMVNQILIATTMIGVVEGLLYAKKSGLDMDEAIRAVSAGAAGSWSISNMGPRIVKRDFDPGFFVEHFLKDMGIALKEAARMNLSLPGLSLAHQLYVAVKAQGHGRLGTQALMLALEQLNGAKVVFIRRKPTTWKWCNILESTDQPAISPSTEASPAEMFDSQIDRNSLPIPEDRKGERSSETKMVVAVKPRVGWIGTGVMGASMVGHILKHGYEVTVFNRTLSKCDSLKEQGATVASSPAEVAKVSDIVFGIVGYPSDVRKVFLDPEWGVLSSIKSGGVIVDMTTSEPSLAKEIYEAAKQKGVSSLDAPVSGGDVGAREGTLSIMIGGDAKTVESTMPLFEIMGKNIRHMGGAGAGQHTKMVNQILIATNMIGVVEGLLYAQKSGLDVEEAIRAVSAGAAGSWSISNLGPRIAKRNFDPGFFVEHFVKDMGIALKEAERMNLSLPGLALANQLYVAVKAQGHGRLGTQSLMLALEQLNGIDSK</sequence>
<feature type="domain" description="3-hydroxyisobutyrate dehydrogenase-like NAD-binding" evidence="3">
    <location>
        <begin position="480"/>
        <end position="597"/>
    </location>
</feature>
<keyword evidence="5" id="KW-1185">Reference proteome</keyword>
<feature type="compositionally biased region" description="Basic and acidic residues" evidence="1">
    <location>
        <begin position="65"/>
        <end position="76"/>
    </location>
</feature>
<feature type="compositionally biased region" description="Basic and acidic residues" evidence="1">
    <location>
        <begin position="1"/>
        <end position="10"/>
    </location>
</feature>